<dbReference type="FunFam" id="3.40.50.300:FF:000299">
    <property type="entry name" value="ABC transporter ATP-binding protein/permease"/>
    <property type="match status" value="1"/>
</dbReference>
<dbReference type="PANTHER" id="PTHR24221">
    <property type="entry name" value="ATP-BINDING CASSETTE SUB-FAMILY B"/>
    <property type="match status" value="1"/>
</dbReference>
<dbReference type="InterPro" id="IPR003439">
    <property type="entry name" value="ABC_transporter-like_ATP-bd"/>
</dbReference>
<evidence type="ECO:0000256" key="3">
    <source>
        <dbReference type="ARBA" id="ARBA00022475"/>
    </source>
</evidence>
<keyword evidence="5" id="KW-0547">Nucleotide-binding</keyword>
<keyword evidence="6 12" id="KW-0067">ATP-binding</keyword>
<dbReference type="InterPro" id="IPR039421">
    <property type="entry name" value="Type_1_exporter"/>
</dbReference>
<comment type="caution">
    <text evidence="12">The sequence shown here is derived from an EMBL/GenBank/DDBJ whole genome shotgun (WGS) entry which is preliminary data.</text>
</comment>
<dbReference type="AlphaFoldDB" id="A0A2M9Y261"/>
<dbReference type="Proteomes" id="UP000297891">
    <property type="component" value="Unassembled WGS sequence"/>
</dbReference>
<gene>
    <name evidence="12" type="ORF">EHQ30_17740</name>
</gene>
<dbReference type="PROSITE" id="PS50929">
    <property type="entry name" value="ABC_TM1F"/>
    <property type="match status" value="1"/>
</dbReference>
<keyword evidence="8 9" id="KW-0472">Membrane</keyword>
<dbReference type="InterPro" id="IPR017871">
    <property type="entry name" value="ABC_transporter-like_CS"/>
</dbReference>
<dbReference type="GO" id="GO:0140359">
    <property type="term" value="F:ABC-type transporter activity"/>
    <property type="evidence" value="ECO:0007669"/>
    <property type="project" value="InterPro"/>
</dbReference>
<dbReference type="EMBL" id="RQFP01000014">
    <property type="protein sequence ID" value="TGK92022.1"/>
    <property type="molecule type" value="Genomic_DNA"/>
</dbReference>
<dbReference type="PANTHER" id="PTHR24221:SF654">
    <property type="entry name" value="ATP-BINDING CASSETTE SUB-FAMILY B MEMBER 6"/>
    <property type="match status" value="1"/>
</dbReference>
<evidence type="ECO:0000259" key="10">
    <source>
        <dbReference type="PROSITE" id="PS50893"/>
    </source>
</evidence>
<keyword evidence="7 9" id="KW-1133">Transmembrane helix</keyword>
<evidence type="ECO:0000256" key="7">
    <source>
        <dbReference type="ARBA" id="ARBA00022989"/>
    </source>
</evidence>
<proteinExistence type="predicted"/>
<feature type="domain" description="ABC transmembrane type-1" evidence="11">
    <location>
        <begin position="11"/>
        <end position="271"/>
    </location>
</feature>
<keyword evidence="2" id="KW-0813">Transport</keyword>
<reference evidence="12" key="1">
    <citation type="journal article" date="2019" name="PLoS Negl. Trop. Dis.">
        <title>Revisiting the worldwide diversity of Leptospira species in the environment.</title>
        <authorList>
            <person name="Vincent A.T."/>
            <person name="Schiettekatte O."/>
            <person name="Bourhy P."/>
            <person name="Veyrier F.J."/>
            <person name="Picardeau M."/>
        </authorList>
    </citation>
    <scope>NUCLEOTIDE SEQUENCE [LARGE SCALE GENOMIC DNA]</scope>
    <source>
        <strain evidence="12">201800277</strain>
    </source>
</reference>
<dbReference type="GO" id="GO:0016887">
    <property type="term" value="F:ATP hydrolysis activity"/>
    <property type="evidence" value="ECO:0007669"/>
    <property type="project" value="InterPro"/>
</dbReference>
<dbReference type="OrthoDB" id="341671at2"/>
<evidence type="ECO:0000256" key="4">
    <source>
        <dbReference type="ARBA" id="ARBA00022692"/>
    </source>
</evidence>
<dbReference type="GO" id="GO:0034040">
    <property type="term" value="F:ATPase-coupled lipid transmembrane transporter activity"/>
    <property type="evidence" value="ECO:0007669"/>
    <property type="project" value="TreeGrafter"/>
</dbReference>
<feature type="transmembrane region" description="Helical" evidence="9">
    <location>
        <begin position="168"/>
        <end position="186"/>
    </location>
</feature>
<dbReference type="InterPro" id="IPR003593">
    <property type="entry name" value="AAA+_ATPase"/>
</dbReference>
<dbReference type="InterPro" id="IPR011527">
    <property type="entry name" value="ABC1_TM_dom"/>
</dbReference>
<evidence type="ECO:0000256" key="2">
    <source>
        <dbReference type="ARBA" id="ARBA00022448"/>
    </source>
</evidence>
<protein>
    <submittedName>
        <fullName evidence="12">ABC transporter ATP-binding protein</fullName>
    </submittedName>
</protein>
<keyword evidence="3" id="KW-1003">Cell membrane</keyword>
<dbReference type="InterPro" id="IPR027417">
    <property type="entry name" value="P-loop_NTPase"/>
</dbReference>
<evidence type="ECO:0000256" key="6">
    <source>
        <dbReference type="ARBA" id="ARBA00022840"/>
    </source>
</evidence>
<dbReference type="GO" id="GO:0005524">
    <property type="term" value="F:ATP binding"/>
    <property type="evidence" value="ECO:0007669"/>
    <property type="project" value="UniProtKB-KW"/>
</dbReference>
<evidence type="ECO:0000313" key="13">
    <source>
        <dbReference type="Proteomes" id="UP000297891"/>
    </source>
</evidence>
<dbReference type="Gene3D" id="1.20.1560.10">
    <property type="entry name" value="ABC transporter type 1, transmembrane domain"/>
    <property type="match status" value="1"/>
</dbReference>
<feature type="transmembrane region" description="Helical" evidence="9">
    <location>
        <begin position="65"/>
        <end position="87"/>
    </location>
</feature>
<name>A0A2M9Y261_9LEPT</name>
<dbReference type="Pfam" id="PF00005">
    <property type="entry name" value="ABC_tran"/>
    <property type="match status" value="1"/>
</dbReference>
<dbReference type="RefSeq" id="WP_100790964.1">
    <property type="nucleotide sequence ID" value="NZ_NPDQ01000004.1"/>
</dbReference>
<dbReference type="Gene3D" id="3.40.50.300">
    <property type="entry name" value="P-loop containing nucleotide triphosphate hydrolases"/>
    <property type="match status" value="1"/>
</dbReference>
<dbReference type="SMART" id="SM00382">
    <property type="entry name" value="AAA"/>
    <property type="match status" value="1"/>
</dbReference>
<evidence type="ECO:0000256" key="8">
    <source>
        <dbReference type="ARBA" id="ARBA00023136"/>
    </source>
</evidence>
<keyword evidence="4 9" id="KW-0812">Transmembrane</keyword>
<dbReference type="GO" id="GO:0005886">
    <property type="term" value="C:plasma membrane"/>
    <property type="evidence" value="ECO:0007669"/>
    <property type="project" value="UniProtKB-SubCell"/>
</dbReference>
<accession>A0A2M9Y261</accession>
<evidence type="ECO:0000256" key="1">
    <source>
        <dbReference type="ARBA" id="ARBA00004651"/>
    </source>
</evidence>
<feature type="transmembrane region" description="Helical" evidence="9">
    <location>
        <begin position="12"/>
        <end position="39"/>
    </location>
</feature>
<dbReference type="InterPro" id="IPR036640">
    <property type="entry name" value="ABC1_TM_sf"/>
</dbReference>
<comment type="subcellular location">
    <subcellularLocation>
        <location evidence="1">Cell membrane</location>
        <topology evidence="1">Multi-pass membrane protein</topology>
    </subcellularLocation>
</comment>
<dbReference type="PROSITE" id="PS50893">
    <property type="entry name" value="ABC_TRANSPORTER_2"/>
    <property type="match status" value="1"/>
</dbReference>
<evidence type="ECO:0000256" key="5">
    <source>
        <dbReference type="ARBA" id="ARBA00022741"/>
    </source>
</evidence>
<dbReference type="SUPFAM" id="SSF52540">
    <property type="entry name" value="P-loop containing nucleoside triphosphate hydrolases"/>
    <property type="match status" value="1"/>
</dbReference>
<organism evidence="12 13">
    <name type="scientific">Leptospira brenneri</name>
    <dbReference type="NCBI Taxonomy" id="2023182"/>
    <lineage>
        <taxon>Bacteria</taxon>
        <taxon>Pseudomonadati</taxon>
        <taxon>Spirochaetota</taxon>
        <taxon>Spirochaetia</taxon>
        <taxon>Leptospirales</taxon>
        <taxon>Leptospiraceae</taxon>
        <taxon>Leptospira</taxon>
    </lineage>
</organism>
<sequence length="577" mass="63169">MISKRRKIQYLFVLILIIMTAFAEVLSLGAIIPFLGVLISPDKVFEIETFQVVWIFFGITSSNQILLPVTIFFTLGAFVSGGFRLGLLFLSSRLSYAVGADISIEIYRRTLYQPYSLHVSRNSADVISGITAKANGVVAYVLQPLLTLVSSILLLVIISIGLVALDPIVTTVAFTLFGLIYLIIALQAKKKLLRDGQIAAHSQTILQKSLQEGLGAIRDVILDGTQKFYLNLYSKADIPYRRALGNSQFTSSSPRYSVEAIGIMVMAIFAYQLSKSSDSLLSIIPLLGSLAMGAQRLLPILQQSYTAWAYLKIGKSTLSDVIQLLDQPFHISEFDNSSNSVSPYVINLDSSIVLKNISFRYAEDLPLVIENISLNIEKGKRVGFIGKTGSGKSTLVDIIMGLLPPTSGEFLVDGQVVQSTNVGSWQKNIAHVPQSIYLSDSTISENIAFGIPAEEIDLSRVQEAARKAQISEHIESLKHGYNTIVGERGIRLSGGQRQRIGIARALYKKASVIVFDEATSALDNETEKAVMDSIDGLGAELTILMIAHRLSTVENCDMIVRLEDGKIVEQKGFGKDF</sequence>
<evidence type="ECO:0000313" key="12">
    <source>
        <dbReference type="EMBL" id="TGK92022.1"/>
    </source>
</evidence>
<feature type="transmembrane region" description="Helical" evidence="9">
    <location>
        <begin position="256"/>
        <end position="274"/>
    </location>
</feature>
<dbReference type="PROSITE" id="PS00211">
    <property type="entry name" value="ABC_TRANSPORTER_1"/>
    <property type="match status" value="1"/>
</dbReference>
<feature type="domain" description="ABC transporter" evidence="10">
    <location>
        <begin position="352"/>
        <end position="577"/>
    </location>
</feature>
<keyword evidence="13" id="KW-1185">Reference proteome</keyword>
<evidence type="ECO:0000259" key="11">
    <source>
        <dbReference type="PROSITE" id="PS50929"/>
    </source>
</evidence>
<dbReference type="SUPFAM" id="SSF90123">
    <property type="entry name" value="ABC transporter transmembrane region"/>
    <property type="match status" value="1"/>
</dbReference>
<feature type="transmembrane region" description="Helical" evidence="9">
    <location>
        <begin position="137"/>
        <end position="162"/>
    </location>
</feature>
<evidence type="ECO:0000256" key="9">
    <source>
        <dbReference type="SAM" id="Phobius"/>
    </source>
</evidence>